<evidence type="ECO:0000313" key="1">
    <source>
        <dbReference type="EMBL" id="KAJ9124475.1"/>
    </source>
</evidence>
<organism evidence="1 2">
    <name type="scientific">Naganishia onofrii</name>
    <dbReference type="NCBI Taxonomy" id="1851511"/>
    <lineage>
        <taxon>Eukaryota</taxon>
        <taxon>Fungi</taxon>
        <taxon>Dikarya</taxon>
        <taxon>Basidiomycota</taxon>
        <taxon>Agaricomycotina</taxon>
        <taxon>Tremellomycetes</taxon>
        <taxon>Filobasidiales</taxon>
        <taxon>Filobasidiaceae</taxon>
        <taxon>Naganishia</taxon>
    </lineage>
</organism>
<reference evidence="1" key="1">
    <citation type="submission" date="2023-04" db="EMBL/GenBank/DDBJ databases">
        <title>Draft Genome sequencing of Naganishia species isolated from polar environments using Oxford Nanopore Technology.</title>
        <authorList>
            <person name="Leo P."/>
            <person name="Venkateswaran K."/>
        </authorList>
    </citation>
    <scope>NUCLEOTIDE SEQUENCE</scope>
    <source>
        <strain evidence="1">DBVPG 5303</strain>
    </source>
</reference>
<protein>
    <submittedName>
        <fullName evidence="1">Uncharacterized protein</fullName>
    </submittedName>
</protein>
<dbReference type="Proteomes" id="UP001234202">
    <property type="component" value="Unassembled WGS sequence"/>
</dbReference>
<proteinExistence type="predicted"/>
<keyword evidence="2" id="KW-1185">Reference proteome</keyword>
<gene>
    <name evidence="1" type="ORF">QFC24_003266</name>
</gene>
<dbReference type="EMBL" id="JASBWV010000010">
    <property type="protein sequence ID" value="KAJ9124475.1"/>
    <property type="molecule type" value="Genomic_DNA"/>
</dbReference>
<accession>A0ACC2XLI9</accession>
<evidence type="ECO:0000313" key="2">
    <source>
        <dbReference type="Proteomes" id="UP001234202"/>
    </source>
</evidence>
<comment type="caution">
    <text evidence="1">The sequence shown here is derived from an EMBL/GenBank/DDBJ whole genome shotgun (WGS) entry which is preliminary data.</text>
</comment>
<name>A0ACC2XLI9_9TREE</name>
<sequence>MTAITQENKLGQRYIEASDFLKNGVPASILATIVRTFELFAFNLEVAKSTFREKVIVTIGYAICRGLG</sequence>